<proteinExistence type="predicted"/>
<dbReference type="RefSeq" id="XP_025771998.1">
    <property type="nucleotide sequence ID" value="XM_025916213.1"/>
</dbReference>
<accession>A0A6P6H8Y4</accession>
<evidence type="ECO:0000313" key="2">
    <source>
        <dbReference type="RefSeq" id="XP_025771998.1"/>
    </source>
</evidence>
<dbReference type="AlphaFoldDB" id="A0A6P6H8Y4"/>
<keyword evidence="1" id="KW-1185">Reference proteome</keyword>
<dbReference type="GeneID" id="112852685"/>
<reference evidence="2" key="1">
    <citation type="submission" date="2025-08" db="UniProtKB">
        <authorList>
            <consortium name="RefSeq"/>
        </authorList>
    </citation>
    <scope>IDENTIFICATION</scope>
    <source>
        <tissue evidence="2">Blood</tissue>
    </source>
</reference>
<organism evidence="1 2">
    <name type="scientific">Puma concolor</name>
    <name type="common">Mountain lion</name>
    <name type="synonym">Felis concolor</name>
    <dbReference type="NCBI Taxonomy" id="9696"/>
    <lineage>
        <taxon>Eukaryota</taxon>
        <taxon>Metazoa</taxon>
        <taxon>Chordata</taxon>
        <taxon>Craniata</taxon>
        <taxon>Vertebrata</taxon>
        <taxon>Euteleostomi</taxon>
        <taxon>Mammalia</taxon>
        <taxon>Eutheria</taxon>
        <taxon>Laurasiatheria</taxon>
        <taxon>Carnivora</taxon>
        <taxon>Feliformia</taxon>
        <taxon>Felidae</taxon>
        <taxon>Felinae</taxon>
        <taxon>Puma</taxon>
    </lineage>
</organism>
<sequence length="64" mass="7327">MGFPEAAGSFRTHQIKAAPIGSAVGRFKANLVFKETEKKLKEEGEQFIRRLTAESQWLTWTCWL</sequence>
<name>A0A6P6H8Y4_PUMCO</name>
<evidence type="ECO:0000313" key="1">
    <source>
        <dbReference type="Proteomes" id="UP000515131"/>
    </source>
</evidence>
<gene>
    <name evidence="2" type="primary">LOC112852685</name>
</gene>
<dbReference type="Proteomes" id="UP000515131">
    <property type="component" value="Unplaced"/>
</dbReference>
<protein>
    <submittedName>
        <fullName evidence="2">Non-specific lipid-transfer protein-like</fullName>
    </submittedName>
</protein>
<dbReference type="KEGG" id="pcoo:112852685"/>